<dbReference type="SUPFAM" id="SSF52540">
    <property type="entry name" value="P-loop containing nucleoside triphosphate hydrolases"/>
    <property type="match status" value="1"/>
</dbReference>
<dbReference type="PANTHER" id="PTHR12855">
    <property type="entry name" value="DNA METHYLTRANSFERASE 1-ASSOCIATED PROTEIN 1 FAMILY MEMBER"/>
    <property type="match status" value="1"/>
</dbReference>
<sequence>MSDTENILKDIQTSLAILPEIKTLLEKLTEAVKALQLVHGHDTIDVPAAAQLVNGISDSFVSQIVFPIVDSIESEGGINYINDMRNHPLNNEEENDQNESKVENLLSSAELTDKPKKKFSLSEKKKLRRMKRKRSNTKLSPEGSSSIDLNLRSTSEIQSPRPSKEVALSRVPARPSPRFQLNRTDTAVSPKNDGRDRLEMRGKSNQSTGYQREMLKDNWQQLASTFEEMNLKSEILLGIHALGSYNQPTSIQQRAIMAILSRRDAVIQIPRLEERTITYIAALLQQIETSDKSCQAIIIVHSKDLCLAIQDLIDVVGQHMRFSCLVCIGGIPVRQDVENLRNEGHQIIVGTPGRLIGLMTDRKFDFQRIKTIIVEDSCIMFNSNFRSQAFDIIYKIPKSAQKVLMTTATTFTLADIKNKITNNTIIVLDDVNMSDELRLYYTVVEKDDQKLNALCEIYKDVDIQKSVIFCDNSERVDWLSDKLTTLFENMTVYAMHSSTKQSDRHEIVKSFWKSEVAVIVTTDCFSSVLAFHPVDYSVHFDLPYKKEEYHDRLCCCGAYGPPGVVINILIREQLYDLGVLERYYRLKSKELKSQELPISVDLTMSNKNISDVREILGVETSSVLDKVNSDKKINTPVSRELSALVGHHVSVAFERATALKAKPNLHKAVGKWTWNKYINPARNDDLMLSHWTKENTEEETISFADFNKKVEIEEYTDEEYEKYLKDRDWSREETDYLFDLCRKYDIRWTVIHDRYDWKDKDRTMEDLRDRYYSVIKKILQVRPITPGSQTDKGQQIALNSYDKVKEEKRKNMLLLLYSRTKEQIEEEEALQEISDRIQANEKKFIREREALMKQFTVEALQPKRKKSLLSGPTTPTIEASGSGFHNTSDLPKKNRRTSASSVGSIAIEAHSPKEVHTPMVVKKEKLTPGVLVRSQKIPIPKLALLHKVHKSLQEFGLGPRPTMPTETVCAKFTELQKMTQNLLDLKKLVDKQEHDLKVKRTTLQKVLSASGGEKAGNIAQEGASTDGYIDSSTIPTKRDRGSLPATPRDVKRARK</sequence>
<keyword evidence="5" id="KW-0378">Hydrolase</keyword>
<feature type="compositionally biased region" description="Polar residues" evidence="14">
    <location>
        <begin position="870"/>
        <end position="889"/>
    </location>
</feature>
<evidence type="ECO:0000256" key="8">
    <source>
        <dbReference type="ARBA" id="ARBA00022853"/>
    </source>
</evidence>
<dbReference type="PANTHER" id="PTHR12855:SF10">
    <property type="entry name" value="DNA METHYLTRANSFERASE 1-ASSOCIATED PROTEIN 1"/>
    <property type="match status" value="1"/>
</dbReference>
<dbReference type="GO" id="GO:0003724">
    <property type="term" value="F:RNA helicase activity"/>
    <property type="evidence" value="ECO:0007669"/>
    <property type="project" value="InterPro"/>
</dbReference>
<dbReference type="PROSITE" id="PS51194">
    <property type="entry name" value="HELICASE_CTER"/>
    <property type="match status" value="1"/>
</dbReference>
<dbReference type="InterPro" id="IPR032563">
    <property type="entry name" value="DAMP1_SANT-like"/>
</dbReference>
<keyword evidence="10" id="KW-0804">Transcription</keyword>
<evidence type="ECO:0000256" key="14">
    <source>
        <dbReference type="SAM" id="MobiDB-lite"/>
    </source>
</evidence>
<evidence type="ECO:0000256" key="7">
    <source>
        <dbReference type="ARBA" id="ARBA00022840"/>
    </source>
</evidence>
<feature type="region of interest" description="Disordered" evidence="14">
    <location>
        <begin position="866"/>
        <end position="896"/>
    </location>
</feature>
<feature type="short sequence motif" description="Q motif" evidence="13">
    <location>
        <begin position="224"/>
        <end position="253"/>
    </location>
</feature>
<comment type="similarity">
    <text evidence="2">Belongs to the SWC4 family.</text>
</comment>
<keyword evidence="6" id="KW-0347">Helicase</keyword>
<evidence type="ECO:0000259" key="17">
    <source>
        <dbReference type="PROSITE" id="PS51194"/>
    </source>
</evidence>
<dbReference type="SMART" id="SM00717">
    <property type="entry name" value="SANT"/>
    <property type="match status" value="1"/>
</dbReference>
<proteinExistence type="inferred from homology"/>
<comment type="function">
    <text evidence="12">Component of the SWR1 complex which mediates the ATP-dependent exchange of histone H2A for the H2A variant HZT1 leading to transcriptional regulation of selected genes by chromatin remodeling. Component of the NuA4 histone acetyltransferase complex which is involved in transcriptional activation of selected genes principally by acetylation of nucleosomal histone H4 and H2A. The NuA4 complex is also involved in DNA repair.</text>
</comment>
<keyword evidence="7" id="KW-0067">ATP-binding</keyword>
<evidence type="ECO:0000313" key="19">
    <source>
        <dbReference type="EMBL" id="CAG8584803.1"/>
    </source>
</evidence>
<evidence type="ECO:0000259" key="16">
    <source>
        <dbReference type="PROSITE" id="PS51192"/>
    </source>
</evidence>
<dbReference type="InterPro" id="IPR009057">
    <property type="entry name" value="Homeodomain-like_sf"/>
</dbReference>
<dbReference type="GO" id="GO:0000122">
    <property type="term" value="P:negative regulation of transcription by RNA polymerase II"/>
    <property type="evidence" value="ECO:0007669"/>
    <property type="project" value="TreeGrafter"/>
</dbReference>
<keyword evidence="20" id="KW-1185">Reference proteome</keyword>
<gene>
    <name evidence="19" type="ORF">FMOSSE_LOCUS8134</name>
</gene>
<evidence type="ECO:0000256" key="4">
    <source>
        <dbReference type="ARBA" id="ARBA00022741"/>
    </source>
</evidence>
<evidence type="ECO:0000259" key="18">
    <source>
        <dbReference type="PROSITE" id="PS51195"/>
    </source>
</evidence>
<dbReference type="SMART" id="SM00487">
    <property type="entry name" value="DEXDc"/>
    <property type="match status" value="1"/>
</dbReference>
<evidence type="ECO:0000256" key="11">
    <source>
        <dbReference type="ARBA" id="ARBA00023242"/>
    </source>
</evidence>
<dbReference type="InterPro" id="IPR011545">
    <property type="entry name" value="DEAD/DEAH_box_helicase_dom"/>
</dbReference>
<evidence type="ECO:0000256" key="9">
    <source>
        <dbReference type="ARBA" id="ARBA00023015"/>
    </source>
</evidence>
<feature type="compositionally biased region" description="Basic residues" evidence="14">
    <location>
        <begin position="115"/>
        <end position="136"/>
    </location>
</feature>
<dbReference type="SUPFAM" id="SSF46689">
    <property type="entry name" value="Homeodomain-like"/>
    <property type="match status" value="1"/>
</dbReference>
<dbReference type="Pfam" id="PF00271">
    <property type="entry name" value="Helicase_C"/>
    <property type="match status" value="1"/>
</dbReference>
<dbReference type="GO" id="GO:0035267">
    <property type="term" value="C:NuA4 histone acetyltransferase complex"/>
    <property type="evidence" value="ECO:0007669"/>
    <property type="project" value="InterPro"/>
</dbReference>
<dbReference type="InterPro" id="IPR001650">
    <property type="entry name" value="Helicase_C-like"/>
</dbReference>
<reference evidence="19" key="1">
    <citation type="submission" date="2021-06" db="EMBL/GenBank/DDBJ databases">
        <authorList>
            <person name="Kallberg Y."/>
            <person name="Tangrot J."/>
            <person name="Rosling A."/>
        </authorList>
    </citation>
    <scope>NUCLEOTIDE SEQUENCE</scope>
    <source>
        <strain evidence="19">87-6 pot B 2015</strain>
    </source>
</reference>
<dbReference type="GO" id="GO:0000812">
    <property type="term" value="C:Swr1 complex"/>
    <property type="evidence" value="ECO:0007669"/>
    <property type="project" value="TreeGrafter"/>
</dbReference>
<keyword evidence="4" id="KW-0547">Nucleotide-binding</keyword>
<dbReference type="GO" id="GO:0003676">
    <property type="term" value="F:nucleic acid binding"/>
    <property type="evidence" value="ECO:0007669"/>
    <property type="project" value="InterPro"/>
</dbReference>
<dbReference type="Gene3D" id="1.10.10.60">
    <property type="entry name" value="Homeodomain-like"/>
    <property type="match status" value="1"/>
</dbReference>
<dbReference type="GO" id="GO:0005524">
    <property type="term" value="F:ATP binding"/>
    <property type="evidence" value="ECO:0007669"/>
    <property type="project" value="UniProtKB-KW"/>
</dbReference>
<evidence type="ECO:0000256" key="5">
    <source>
        <dbReference type="ARBA" id="ARBA00022801"/>
    </source>
</evidence>
<dbReference type="InterPro" id="IPR001005">
    <property type="entry name" value="SANT/Myb"/>
</dbReference>
<keyword evidence="9" id="KW-0805">Transcription regulation</keyword>
<dbReference type="PROSITE" id="PS51192">
    <property type="entry name" value="HELICASE_ATP_BIND_1"/>
    <property type="match status" value="1"/>
</dbReference>
<dbReference type="InterPro" id="IPR027417">
    <property type="entry name" value="P-loop_NTPase"/>
</dbReference>
<dbReference type="InterPro" id="IPR014014">
    <property type="entry name" value="RNA_helicase_DEAD_Q_motif"/>
</dbReference>
<comment type="subcellular location">
    <subcellularLocation>
        <location evidence="1">Nucleus</location>
    </subcellularLocation>
</comment>
<dbReference type="GO" id="GO:0016787">
    <property type="term" value="F:hydrolase activity"/>
    <property type="evidence" value="ECO:0007669"/>
    <property type="project" value="UniProtKB-KW"/>
</dbReference>
<dbReference type="GO" id="GO:0003714">
    <property type="term" value="F:transcription corepressor activity"/>
    <property type="evidence" value="ECO:0007669"/>
    <property type="project" value="TreeGrafter"/>
</dbReference>
<evidence type="ECO:0000256" key="3">
    <source>
        <dbReference type="ARBA" id="ARBA00019132"/>
    </source>
</evidence>
<organism evidence="19 20">
    <name type="scientific">Funneliformis mosseae</name>
    <name type="common">Endomycorrhizal fungus</name>
    <name type="synonym">Glomus mosseae</name>
    <dbReference type="NCBI Taxonomy" id="27381"/>
    <lineage>
        <taxon>Eukaryota</taxon>
        <taxon>Fungi</taxon>
        <taxon>Fungi incertae sedis</taxon>
        <taxon>Mucoromycota</taxon>
        <taxon>Glomeromycotina</taxon>
        <taxon>Glomeromycetes</taxon>
        <taxon>Glomerales</taxon>
        <taxon>Glomeraceae</taxon>
        <taxon>Funneliformis</taxon>
    </lineage>
</organism>
<dbReference type="InterPro" id="IPR027109">
    <property type="entry name" value="Swc4/Dmap1"/>
</dbReference>
<evidence type="ECO:0000256" key="10">
    <source>
        <dbReference type="ARBA" id="ARBA00023163"/>
    </source>
</evidence>
<dbReference type="Pfam" id="PF00270">
    <property type="entry name" value="DEAD"/>
    <property type="match status" value="1"/>
</dbReference>
<feature type="domain" description="Helicase C-terminal" evidence="17">
    <location>
        <begin position="453"/>
        <end position="604"/>
    </location>
</feature>
<feature type="region of interest" description="Disordered" evidence="14">
    <location>
        <begin position="1015"/>
        <end position="1055"/>
    </location>
</feature>
<dbReference type="Proteomes" id="UP000789375">
    <property type="component" value="Unassembled WGS sequence"/>
</dbReference>
<feature type="domain" description="Helicase ATP-binding" evidence="16">
    <location>
        <begin position="256"/>
        <end position="428"/>
    </location>
</feature>
<feature type="domain" description="Myb-like" evidence="15">
    <location>
        <begin position="721"/>
        <end position="775"/>
    </location>
</feature>
<evidence type="ECO:0000256" key="6">
    <source>
        <dbReference type="ARBA" id="ARBA00022806"/>
    </source>
</evidence>
<keyword evidence="8" id="KW-0156">Chromatin regulator</keyword>
<feature type="compositionally biased region" description="Basic and acidic residues" evidence="14">
    <location>
        <begin position="192"/>
        <end position="202"/>
    </location>
</feature>
<feature type="region of interest" description="Disordered" evidence="14">
    <location>
        <begin position="106"/>
        <end position="209"/>
    </location>
</feature>
<evidence type="ECO:0000256" key="12">
    <source>
        <dbReference type="ARBA" id="ARBA00025264"/>
    </source>
</evidence>
<dbReference type="Gene3D" id="3.40.50.300">
    <property type="entry name" value="P-loop containing nucleotide triphosphate hydrolases"/>
    <property type="match status" value="2"/>
</dbReference>
<dbReference type="AlphaFoldDB" id="A0A9N9BZ26"/>
<feature type="compositionally biased region" description="Polar residues" evidence="14">
    <location>
        <begin position="179"/>
        <end position="189"/>
    </location>
</feature>
<dbReference type="InterPro" id="IPR014001">
    <property type="entry name" value="Helicase_ATP-bd"/>
</dbReference>
<keyword evidence="11" id="KW-0539">Nucleus</keyword>
<evidence type="ECO:0000256" key="13">
    <source>
        <dbReference type="PROSITE-ProRule" id="PRU00552"/>
    </source>
</evidence>
<accession>A0A9N9BZ26</accession>
<dbReference type="Pfam" id="PF16282">
    <property type="entry name" value="SANT_DAMP1_like"/>
    <property type="match status" value="1"/>
</dbReference>
<evidence type="ECO:0000256" key="1">
    <source>
        <dbReference type="ARBA" id="ARBA00004123"/>
    </source>
</evidence>
<comment type="caution">
    <text evidence="19">The sequence shown here is derived from an EMBL/GenBank/DDBJ whole genome shotgun (WGS) entry which is preliminary data.</text>
</comment>
<protein>
    <recommendedName>
        <fullName evidence="3">SWR1-complex protein 4</fullName>
    </recommendedName>
</protein>
<dbReference type="CDD" id="cd11658">
    <property type="entry name" value="SANT_DMAP1_like"/>
    <property type="match status" value="1"/>
</dbReference>
<evidence type="ECO:0000259" key="15">
    <source>
        <dbReference type="PROSITE" id="PS50090"/>
    </source>
</evidence>
<evidence type="ECO:0000313" key="20">
    <source>
        <dbReference type="Proteomes" id="UP000789375"/>
    </source>
</evidence>
<name>A0A9N9BZ26_FUNMO</name>
<evidence type="ECO:0000256" key="2">
    <source>
        <dbReference type="ARBA" id="ARBA00006918"/>
    </source>
</evidence>
<dbReference type="PROSITE" id="PS51195">
    <property type="entry name" value="Q_MOTIF"/>
    <property type="match status" value="1"/>
</dbReference>
<dbReference type="PROSITE" id="PS50090">
    <property type="entry name" value="MYB_LIKE"/>
    <property type="match status" value="1"/>
</dbReference>
<dbReference type="FunFam" id="1.10.10.60:FF:000087">
    <property type="entry name" value="DNA methyltransferase 1-associated protein 1"/>
    <property type="match status" value="1"/>
</dbReference>
<dbReference type="GO" id="GO:0006338">
    <property type="term" value="P:chromatin remodeling"/>
    <property type="evidence" value="ECO:0007669"/>
    <property type="project" value="InterPro"/>
</dbReference>
<dbReference type="EMBL" id="CAJVPP010002045">
    <property type="protein sequence ID" value="CAG8584803.1"/>
    <property type="molecule type" value="Genomic_DNA"/>
</dbReference>
<feature type="domain" description="DEAD-box RNA helicase Q" evidence="18">
    <location>
        <begin position="224"/>
        <end position="253"/>
    </location>
</feature>
<feature type="compositionally biased region" description="Polar residues" evidence="14">
    <location>
        <begin position="137"/>
        <end position="161"/>
    </location>
</feature>
<dbReference type="GO" id="GO:0006281">
    <property type="term" value="P:DNA repair"/>
    <property type="evidence" value="ECO:0007669"/>
    <property type="project" value="InterPro"/>
</dbReference>